<accession>A0A2D3V642</accession>
<dbReference type="GeneID" id="35606765"/>
<reference evidence="1 2" key="1">
    <citation type="submission" date="2016-03" db="EMBL/GenBank/DDBJ databases">
        <authorList>
            <person name="Ploux O."/>
        </authorList>
    </citation>
    <scope>NUCLEOTIDE SEQUENCE [LARGE SCALE GENOMIC DNA]</scope>
    <source>
        <strain evidence="1 2">URUG2</strain>
    </source>
</reference>
<gene>
    <name evidence="1" type="ORF">RCC_12212</name>
</gene>
<name>A0A2D3V642_9PEZI</name>
<organism evidence="1 2">
    <name type="scientific">Ramularia collo-cygni</name>
    <dbReference type="NCBI Taxonomy" id="112498"/>
    <lineage>
        <taxon>Eukaryota</taxon>
        <taxon>Fungi</taxon>
        <taxon>Dikarya</taxon>
        <taxon>Ascomycota</taxon>
        <taxon>Pezizomycotina</taxon>
        <taxon>Dothideomycetes</taxon>
        <taxon>Dothideomycetidae</taxon>
        <taxon>Mycosphaerellales</taxon>
        <taxon>Mycosphaerellaceae</taxon>
        <taxon>Ramularia</taxon>
    </lineage>
</organism>
<dbReference type="RefSeq" id="XP_023623842.1">
    <property type="nucleotide sequence ID" value="XM_023768074.1"/>
</dbReference>
<dbReference type="EMBL" id="FJUY01000003">
    <property type="protein sequence ID" value="CZT16949.1"/>
    <property type="molecule type" value="Genomic_DNA"/>
</dbReference>
<dbReference type="Proteomes" id="UP000225277">
    <property type="component" value="Unassembled WGS sequence"/>
</dbReference>
<proteinExistence type="predicted"/>
<evidence type="ECO:0000313" key="2">
    <source>
        <dbReference type="Proteomes" id="UP000225277"/>
    </source>
</evidence>
<protein>
    <submittedName>
        <fullName evidence="1">Uncharacterized protein</fullName>
    </submittedName>
</protein>
<evidence type="ECO:0000313" key="1">
    <source>
        <dbReference type="EMBL" id="CZT16949.1"/>
    </source>
</evidence>
<keyword evidence="2" id="KW-1185">Reference proteome</keyword>
<dbReference type="AlphaFoldDB" id="A0A2D3V642"/>
<sequence length="58" mass="6468">MEIFAAQCRAWHGRLASGVSSIIAHDAGLLEKVHPSPHITCNHLKMRPSTRRADRLHS</sequence>